<accession>A0A1F5C7J5</accession>
<comment type="caution">
    <text evidence="1">The sequence shown here is derived from an EMBL/GenBank/DDBJ whole genome shotgun (WGS) entry which is preliminary data.</text>
</comment>
<organism evidence="1 2">
    <name type="scientific">Candidatus Azambacteria bacterium RIFCSPLOWO2_01_FULL_37_9</name>
    <dbReference type="NCBI Taxonomy" id="1797297"/>
    <lineage>
        <taxon>Bacteria</taxon>
        <taxon>Candidatus Azamiibacteriota</taxon>
    </lineage>
</organism>
<reference evidence="1 2" key="1">
    <citation type="journal article" date="2016" name="Nat. Commun.">
        <title>Thousands of microbial genomes shed light on interconnected biogeochemical processes in an aquifer system.</title>
        <authorList>
            <person name="Anantharaman K."/>
            <person name="Brown C.T."/>
            <person name="Hug L.A."/>
            <person name="Sharon I."/>
            <person name="Castelle C.J."/>
            <person name="Probst A.J."/>
            <person name="Thomas B.C."/>
            <person name="Singh A."/>
            <person name="Wilkins M.J."/>
            <person name="Karaoz U."/>
            <person name="Brodie E.L."/>
            <person name="Williams K.H."/>
            <person name="Hubbard S.S."/>
            <person name="Banfield J.F."/>
        </authorList>
    </citation>
    <scope>NUCLEOTIDE SEQUENCE [LARGE SCALE GENOMIC DNA]</scope>
</reference>
<dbReference type="Proteomes" id="UP000177947">
    <property type="component" value="Unassembled WGS sequence"/>
</dbReference>
<gene>
    <name evidence="1" type="ORF">A2907_00175</name>
</gene>
<proteinExistence type="predicted"/>
<evidence type="ECO:0000313" key="1">
    <source>
        <dbReference type="EMBL" id="OGD38820.1"/>
    </source>
</evidence>
<protein>
    <recommendedName>
        <fullName evidence="3">GIY-YIG domain-containing protein</fullName>
    </recommendedName>
</protein>
<sequence length="76" mass="8682">MPCVYVLKNLNNKKLCIGLTDDFGGEFEKNQKSILVSIKFFKDKKEAGKFEKHLKSKKGLADFKLKMKNKALGIMD</sequence>
<dbReference type="AlphaFoldDB" id="A0A1F5C7J5"/>
<name>A0A1F5C7J5_9BACT</name>
<dbReference type="EMBL" id="MEYQ01000029">
    <property type="protein sequence ID" value="OGD38820.1"/>
    <property type="molecule type" value="Genomic_DNA"/>
</dbReference>
<evidence type="ECO:0008006" key="3">
    <source>
        <dbReference type="Google" id="ProtNLM"/>
    </source>
</evidence>
<evidence type="ECO:0000313" key="2">
    <source>
        <dbReference type="Proteomes" id="UP000177947"/>
    </source>
</evidence>